<dbReference type="AlphaFoldDB" id="A0A6J7NVY1"/>
<name>A0A6J7NVY1_9ZZZZ</name>
<proteinExistence type="predicted"/>
<gene>
    <name evidence="2" type="ORF">UFOPK3774_00343</name>
    <name evidence="3" type="ORF">UFOPK4049_00048</name>
</gene>
<sequence>MFEKRDIPAPPPARLTHDVLIDGQSPIEFTFNGRRFRVHTTLSRWCESGEWWNHISDGVLRPDDRARALWRVEAAPIGAVVTFELERDEASGAWLIRSI</sequence>
<accession>A0A6J7NVY1</accession>
<dbReference type="Pfam" id="PF20114">
    <property type="entry name" value="DUF6504"/>
    <property type="match status" value="1"/>
</dbReference>
<evidence type="ECO:0000313" key="3">
    <source>
        <dbReference type="EMBL" id="CAB4994772.1"/>
    </source>
</evidence>
<dbReference type="InterPro" id="IPR045443">
    <property type="entry name" value="DUF6504"/>
</dbReference>
<protein>
    <submittedName>
        <fullName evidence="3">Unannotated protein</fullName>
    </submittedName>
</protein>
<reference evidence="3" key="1">
    <citation type="submission" date="2020-05" db="EMBL/GenBank/DDBJ databases">
        <authorList>
            <person name="Chiriac C."/>
            <person name="Salcher M."/>
            <person name="Ghai R."/>
            <person name="Kavagutti S V."/>
        </authorList>
    </citation>
    <scope>NUCLEOTIDE SEQUENCE</scope>
</reference>
<feature type="domain" description="DUF6504" evidence="1">
    <location>
        <begin position="24"/>
        <end position="97"/>
    </location>
</feature>
<evidence type="ECO:0000259" key="1">
    <source>
        <dbReference type="Pfam" id="PF20114"/>
    </source>
</evidence>
<evidence type="ECO:0000313" key="2">
    <source>
        <dbReference type="EMBL" id="CAB4936015.1"/>
    </source>
</evidence>
<dbReference type="EMBL" id="CAFBPB010000003">
    <property type="protein sequence ID" value="CAB4994772.1"/>
    <property type="molecule type" value="Genomic_DNA"/>
</dbReference>
<dbReference type="EMBL" id="CAFBNG010000042">
    <property type="protein sequence ID" value="CAB4936015.1"/>
    <property type="molecule type" value="Genomic_DNA"/>
</dbReference>
<organism evidence="3">
    <name type="scientific">freshwater metagenome</name>
    <dbReference type="NCBI Taxonomy" id="449393"/>
    <lineage>
        <taxon>unclassified sequences</taxon>
        <taxon>metagenomes</taxon>
        <taxon>ecological metagenomes</taxon>
    </lineage>
</organism>